<accession>A0AA35CMH9</accession>
<dbReference type="RefSeq" id="WP_264844094.1">
    <property type="nucleotide sequence ID" value="NZ_AP025628.1"/>
</dbReference>
<dbReference type="InterPro" id="IPR020613">
    <property type="entry name" value="Thiolase_CS"/>
</dbReference>
<dbReference type="KEGG" id="cmic:caldi_11150"/>
<dbReference type="GO" id="GO:0005737">
    <property type="term" value="C:cytoplasm"/>
    <property type="evidence" value="ECO:0007669"/>
    <property type="project" value="UniProtKB-SubCell"/>
</dbReference>
<protein>
    <recommendedName>
        <fullName evidence="7">Acetyl-CoA acetyltransferase</fullName>
        <ecNumber evidence="3">2.3.1.9</ecNumber>
    </recommendedName>
    <alternativeName>
        <fullName evidence="6">Acetoacetyl-CoA thiolase</fullName>
    </alternativeName>
</protein>
<evidence type="ECO:0000256" key="9">
    <source>
        <dbReference type="PIRSR" id="PIRSR000429-1"/>
    </source>
</evidence>
<proteinExistence type="inferred from homology"/>
<dbReference type="EC" id="2.3.1.9" evidence="3"/>
<feature type="active site" description="Proton acceptor" evidence="9">
    <location>
        <position position="350"/>
    </location>
</feature>
<evidence type="ECO:0000256" key="8">
    <source>
        <dbReference type="ARBA" id="ARBA00051550"/>
    </source>
</evidence>
<dbReference type="Proteomes" id="UP001163687">
    <property type="component" value="Chromosome"/>
</dbReference>
<evidence type="ECO:0000256" key="3">
    <source>
        <dbReference type="ARBA" id="ARBA00012705"/>
    </source>
</evidence>
<name>A0AA35CMH9_9FIRM</name>
<evidence type="ECO:0000256" key="2">
    <source>
        <dbReference type="ARBA" id="ARBA00010982"/>
    </source>
</evidence>
<dbReference type="NCBIfam" id="TIGR01930">
    <property type="entry name" value="AcCoA-C-Actrans"/>
    <property type="match status" value="1"/>
</dbReference>
<dbReference type="InterPro" id="IPR002155">
    <property type="entry name" value="Thiolase"/>
</dbReference>
<dbReference type="Pfam" id="PF02803">
    <property type="entry name" value="Thiolase_C"/>
    <property type="match status" value="1"/>
</dbReference>
<organism evidence="13 14">
    <name type="scientific">Caldinitratiruptor microaerophilus</name>
    <dbReference type="NCBI Taxonomy" id="671077"/>
    <lineage>
        <taxon>Bacteria</taxon>
        <taxon>Bacillati</taxon>
        <taxon>Bacillota</taxon>
        <taxon>Clostridia</taxon>
        <taxon>Eubacteriales</taxon>
        <taxon>Symbiobacteriaceae</taxon>
        <taxon>Caldinitratiruptor</taxon>
    </lineage>
</organism>
<dbReference type="FunFam" id="3.40.47.10:FF:000010">
    <property type="entry name" value="Acetyl-CoA acetyltransferase (Thiolase)"/>
    <property type="match status" value="1"/>
</dbReference>
<comment type="catalytic activity">
    <reaction evidence="8">
        <text>2 acetyl-CoA = acetoacetyl-CoA + CoA</text>
        <dbReference type="Rhea" id="RHEA:21036"/>
        <dbReference type="ChEBI" id="CHEBI:57286"/>
        <dbReference type="ChEBI" id="CHEBI:57287"/>
        <dbReference type="ChEBI" id="CHEBI:57288"/>
        <dbReference type="EC" id="2.3.1.9"/>
    </reaction>
</comment>
<evidence type="ECO:0000313" key="13">
    <source>
        <dbReference type="EMBL" id="BDG60025.1"/>
    </source>
</evidence>
<dbReference type="GO" id="GO:0003985">
    <property type="term" value="F:acetyl-CoA C-acetyltransferase activity"/>
    <property type="evidence" value="ECO:0007669"/>
    <property type="project" value="UniProtKB-EC"/>
</dbReference>
<dbReference type="InterPro" id="IPR020615">
    <property type="entry name" value="Thiolase_acyl_enz_int_AS"/>
</dbReference>
<keyword evidence="5 10" id="KW-0012">Acyltransferase</keyword>
<evidence type="ECO:0000259" key="12">
    <source>
        <dbReference type="Pfam" id="PF02803"/>
    </source>
</evidence>
<dbReference type="CDD" id="cd00751">
    <property type="entry name" value="thiolase"/>
    <property type="match status" value="1"/>
</dbReference>
<keyword evidence="14" id="KW-1185">Reference proteome</keyword>
<dbReference type="PROSITE" id="PS00737">
    <property type="entry name" value="THIOLASE_2"/>
    <property type="match status" value="1"/>
</dbReference>
<feature type="active site" description="Acyl-thioester intermediate" evidence="9">
    <location>
        <position position="88"/>
    </location>
</feature>
<dbReference type="PROSITE" id="PS00098">
    <property type="entry name" value="THIOLASE_1"/>
    <property type="match status" value="1"/>
</dbReference>
<dbReference type="PANTHER" id="PTHR18919">
    <property type="entry name" value="ACETYL-COA C-ACYLTRANSFERASE"/>
    <property type="match status" value="1"/>
</dbReference>
<dbReference type="PANTHER" id="PTHR18919:SF107">
    <property type="entry name" value="ACETYL-COA ACETYLTRANSFERASE, CYTOSOLIC"/>
    <property type="match status" value="1"/>
</dbReference>
<evidence type="ECO:0000256" key="6">
    <source>
        <dbReference type="ARBA" id="ARBA00030755"/>
    </source>
</evidence>
<keyword evidence="4 10" id="KW-0808">Transferase</keyword>
<sequence length="395" mass="41733">MTGVVIAAGARTAFGTFGGRLSRVPLVEFTAEAIRGALHRAGVSGDEVDEVVMGQVYQAGFRANPARQAALRAGVAIGAPASVINQQCSSGSRAVQIGADQIQLGRAEIVVAGGMEAMSQVPFLLLGHRWGHRLGADTLQDGLLWDALQDPFIDRHMGVTAEIVARERGITREEADAFALRSQERAARAIREGRFRDEIVPVKVPGEKKGEEVLFEEDEHPKPWTTAEGLAKLRPAFEEGGICTAGNSSGINDGAVALVLMSEETARLRGIRPLARLVASVSVAVEPRVMGIGPVPAIRKLLQVTGLGIGDVDLFEINEAFAAQVLACTRELELPEDRVNVNGGAIALGHPVGATGARLILTLAHELRRRGLRRGIASQCAGGGPAMATLIEIPD</sequence>
<dbReference type="InterPro" id="IPR020617">
    <property type="entry name" value="Thiolase_C"/>
</dbReference>
<evidence type="ECO:0000256" key="7">
    <source>
        <dbReference type="ARBA" id="ARBA00044137"/>
    </source>
</evidence>
<dbReference type="Pfam" id="PF00108">
    <property type="entry name" value="Thiolase_N"/>
    <property type="match status" value="1"/>
</dbReference>
<dbReference type="Gene3D" id="3.40.47.10">
    <property type="match status" value="2"/>
</dbReference>
<dbReference type="PIRSF" id="PIRSF000429">
    <property type="entry name" value="Ac-CoA_Ac_transf"/>
    <property type="match status" value="1"/>
</dbReference>
<dbReference type="InterPro" id="IPR020616">
    <property type="entry name" value="Thiolase_N"/>
</dbReference>
<evidence type="ECO:0000256" key="1">
    <source>
        <dbReference type="ARBA" id="ARBA00004496"/>
    </source>
</evidence>
<evidence type="ECO:0000256" key="5">
    <source>
        <dbReference type="ARBA" id="ARBA00023315"/>
    </source>
</evidence>
<dbReference type="InterPro" id="IPR016039">
    <property type="entry name" value="Thiolase-like"/>
</dbReference>
<dbReference type="EMBL" id="AP025628">
    <property type="protein sequence ID" value="BDG60025.1"/>
    <property type="molecule type" value="Genomic_DNA"/>
</dbReference>
<evidence type="ECO:0000259" key="11">
    <source>
        <dbReference type="Pfam" id="PF00108"/>
    </source>
</evidence>
<evidence type="ECO:0000256" key="10">
    <source>
        <dbReference type="RuleBase" id="RU003557"/>
    </source>
</evidence>
<comment type="subcellular location">
    <subcellularLocation>
        <location evidence="1">Cytoplasm</location>
    </subcellularLocation>
</comment>
<comment type="similarity">
    <text evidence="2 10">Belongs to the thiolase-like superfamily. Thiolase family.</text>
</comment>
<evidence type="ECO:0000256" key="4">
    <source>
        <dbReference type="ARBA" id="ARBA00022679"/>
    </source>
</evidence>
<dbReference type="AlphaFoldDB" id="A0AA35CMH9"/>
<feature type="domain" description="Thiolase C-terminal" evidence="12">
    <location>
        <begin position="272"/>
        <end position="392"/>
    </location>
</feature>
<gene>
    <name evidence="13" type="ORF">caldi_11150</name>
</gene>
<feature type="domain" description="Thiolase N-terminal" evidence="11">
    <location>
        <begin position="4"/>
        <end position="264"/>
    </location>
</feature>
<feature type="active site" description="Proton acceptor" evidence="9">
    <location>
        <position position="380"/>
    </location>
</feature>
<reference evidence="13" key="1">
    <citation type="submission" date="2022-03" db="EMBL/GenBank/DDBJ databases">
        <title>Complete genome sequence of Caldinitratiruptor microaerophilus.</title>
        <authorList>
            <person name="Mukaiyama R."/>
            <person name="Nishiyama T."/>
            <person name="Ueda K."/>
        </authorList>
    </citation>
    <scope>NUCLEOTIDE SEQUENCE</scope>
    <source>
        <strain evidence="13">JCM 16183</strain>
    </source>
</reference>
<dbReference type="SUPFAM" id="SSF53901">
    <property type="entry name" value="Thiolase-like"/>
    <property type="match status" value="2"/>
</dbReference>
<evidence type="ECO:0000313" key="14">
    <source>
        <dbReference type="Proteomes" id="UP001163687"/>
    </source>
</evidence>